<dbReference type="PANTHER" id="PTHR45726:SF3">
    <property type="entry name" value="LEUKOTRIENE A-4 HYDROLASE"/>
    <property type="match status" value="1"/>
</dbReference>
<feature type="domain" description="Peptidase M1 membrane alanine aminopeptidase" evidence="3">
    <location>
        <begin position="370"/>
        <end position="518"/>
    </location>
</feature>
<dbReference type="Gene3D" id="1.10.390.10">
    <property type="entry name" value="Neutral Protease Domain 2"/>
    <property type="match status" value="1"/>
</dbReference>
<evidence type="ECO:0000256" key="1">
    <source>
        <dbReference type="PIRSR" id="PIRSR634015-1"/>
    </source>
</evidence>
<dbReference type="InterPro" id="IPR014782">
    <property type="entry name" value="Peptidase_M1_dom"/>
</dbReference>
<keyword evidence="2" id="KW-0479">Metal-binding</keyword>
<feature type="active site" description="Proton acceptor" evidence="1">
    <location>
        <position position="383"/>
    </location>
</feature>
<proteinExistence type="predicted"/>
<gene>
    <name evidence="4" type="ORF">DFQ04_1017</name>
</gene>
<reference evidence="4 5" key="1">
    <citation type="submission" date="2019-03" db="EMBL/GenBank/DDBJ databases">
        <title>Genomic Encyclopedia of Type Strains, Phase III (KMG-III): the genomes of soil and plant-associated and newly described type strains.</title>
        <authorList>
            <person name="Whitman W."/>
        </authorList>
    </citation>
    <scope>NUCLEOTIDE SEQUENCE [LARGE SCALE GENOMIC DNA]</scope>
    <source>
        <strain evidence="4 5">CECT 8446</strain>
    </source>
</reference>
<organism evidence="4 5">
    <name type="scientific">Algoriphagus boseongensis</name>
    <dbReference type="NCBI Taxonomy" id="1442587"/>
    <lineage>
        <taxon>Bacteria</taxon>
        <taxon>Pseudomonadati</taxon>
        <taxon>Bacteroidota</taxon>
        <taxon>Cytophagia</taxon>
        <taxon>Cytophagales</taxon>
        <taxon>Cyclobacteriaceae</taxon>
        <taxon>Algoriphagus</taxon>
    </lineage>
</organism>
<dbReference type="InterPro" id="IPR034015">
    <property type="entry name" value="M1_LTA4H"/>
</dbReference>
<accession>A0A4R6T884</accession>
<evidence type="ECO:0000256" key="2">
    <source>
        <dbReference type="PIRSR" id="PIRSR634015-3"/>
    </source>
</evidence>
<dbReference type="SUPFAM" id="SSF55486">
    <property type="entry name" value="Metalloproteases ('zincins'), catalytic domain"/>
    <property type="match status" value="1"/>
</dbReference>
<dbReference type="GO" id="GO:0008270">
    <property type="term" value="F:zinc ion binding"/>
    <property type="evidence" value="ECO:0007669"/>
    <property type="project" value="InterPro"/>
</dbReference>
<dbReference type="Pfam" id="PF01433">
    <property type="entry name" value="Peptidase_M1"/>
    <property type="match status" value="1"/>
</dbReference>
<dbReference type="EMBL" id="SNYF01000005">
    <property type="protein sequence ID" value="TDQ19200.1"/>
    <property type="molecule type" value="Genomic_DNA"/>
</dbReference>
<keyword evidence="2" id="KW-0862">Zinc</keyword>
<sequence>MSIHPFFLITGLGRERDFLFLARKKVSMQLSKWKPLVGLFLFVGIASGFAQTGRFQQAVKYKMDVQMDVKTNQYTGTQELVYTNNSPDTLTRVFYHLYYNAFQPGSMMDVRSRTIADPDRRVGDRISKLKSDEIGYLHAKSLTMNGKPVQFKEVETILEVTLPEPILPNTSTTFQMEFEGQVPLQIRRSGRDSEEGVRYSMSQWYPKMANYDEQGWHANPYIGREFYGIWGDFDVKITIDKTYVLGGTGYLQNPNEIGHGYEDEGVKVPEPKGNTLTWHFVAPQVHDFMWGADYKYKHDKVQMDNGITVHHFYIPGPKTTENWEKLKEYTPKAISYMSQRFGQYPYKQFSVVQGGDGGMEYAMSTLITGERNLASLVGVMVHELAHSWFHGVLASNESLYPWMDEGFTSYASGWTMSNIFQENANPNRGSYSGYYRLALSGLEEPMSTHSDHYHTNQAYSSAAYSKGAVFLAQLGYVIGEEARDRGMLRYFNTWKFKHPNVNDLVRIMEKESGIELDWYKEYFVSTTKTIDYGIKEVMASGDNTEITLERIGLMPMPIDLVITYKDGSQESIYMPLVIMRGEKPQEKGTPVRIHTDPWPWTNLSKTLVLTKPFGSIKSVEIDPSKRMADVHQENNKKEF</sequence>
<feature type="binding site" evidence="2">
    <location>
        <position position="405"/>
    </location>
    <ligand>
        <name>Zn(2+)</name>
        <dbReference type="ChEBI" id="CHEBI:29105"/>
        <note>catalytic</note>
    </ligand>
</feature>
<dbReference type="InterPro" id="IPR027268">
    <property type="entry name" value="Peptidase_M4/M1_CTD_sf"/>
</dbReference>
<name>A0A4R6T884_9BACT</name>
<dbReference type="CDD" id="cd09604">
    <property type="entry name" value="M1_APN_like"/>
    <property type="match status" value="1"/>
</dbReference>
<evidence type="ECO:0000313" key="5">
    <source>
        <dbReference type="Proteomes" id="UP000294535"/>
    </source>
</evidence>
<evidence type="ECO:0000313" key="4">
    <source>
        <dbReference type="EMBL" id="TDQ19200.1"/>
    </source>
</evidence>
<protein>
    <submittedName>
        <fullName evidence="4">Peptidase M1-like protein</fullName>
    </submittedName>
</protein>
<dbReference type="Proteomes" id="UP000294535">
    <property type="component" value="Unassembled WGS sequence"/>
</dbReference>
<comment type="caution">
    <text evidence="4">The sequence shown here is derived from an EMBL/GenBank/DDBJ whole genome shotgun (WGS) entry which is preliminary data.</text>
</comment>
<comment type="cofactor">
    <cofactor evidence="2">
        <name>Zn(2+)</name>
        <dbReference type="ChEBI" id="CHEBI:29105"/>
    </cofactor>
    <text evidence="2">Binds 1 zinc ion per subunit.</text>
</comment>
<evidence type="ECO:0000259" key="3">
    <source>
        <dbReference type="Pfam" id="PF01433"/>
    </source>
</evidence>
<dbReference type="GO" id="GO:0008237">
    <property type="term" value="F:metallopeptidase activity"/>
    <property type="evidence" value="ECO:0007669"/>
    <property type="project" value="InterPro"/>
</dbReference>
<feature type="binding site" evidence="2">
    <location>
        <position position="382"/>
    </location>
    <ligand>
        <name>Zn(2+)</name>
        <dbReference type="ChEBI" id="CHEBI:29105"/>
        <note>catalytic</note>
    </ligand>
</feature>
<feature type="binding site" evidence="2">
    <location>
        <position position="386"/>
    </location>
    <ligand>
        <name>Zn(2+)</name>
        <dbReference type="ChEBI" id="CHEBI:29105"/>
        <note>catalytic</note>
    </ligand>
</feature>
<feature type="active site" description="Proton donor" evidence="1">
    <location>
        <position position="464"/>
    </location>
</feature>
<dbReference type="AlphaFoldDB" id="A0A4R6T884"/>
<keyword evidence="5" id="KW-1185">Reference proteome</keyword>
<dbReference type="PANTHER" id="PTHR45726">
    <property type="entry name" value="LEUKOTRIENE A-4 HYDROLASE"/>
    <property type="match status" value="1"/>
</dbReference>